<dbReference type="InterPro" id="IPR023635">
    <property type="entry name" value="Peptide_deformylase"/>
</dbReference>
<keyword evidence="4" id="KW-1185">Reference proteome</keyword>
<dbReference type="Gene3D" id="3.90.45.10">
    <property type="entry name" value="Peptide deformylase"/>
    <property type="match status" value="1"/>
</dbReference>
<evidence type="ECO:0000313" key="3">
    <source>
        <dbReference type="EMBL" id="MDO4842152.1"/>
    </source>
</evidence>
<proteinExistence type="inferred from homology"/>
<feature type="binding site" evidence="2">
    <location>
        <position position="141"/>
    </location>
    <ligand>
        <name>Fe cation</name>
        <dbReference type="ChEBI" id="CHEBI:24875"/>
    </ligand>
</feature>
<feature type="binding site" evidence="2">
    <location>
        <position position="137"/>
    </location>
    <ligand>
        <name>Fe cation</name>
        <dbReference type="ChEBI" id="CHEBI:24875"/>
    </ligand>
</feature>
<protein>
    <recommendedName>
        <fullName evidence="2">Peptide deformylase</fullName>
        <shortName evidence="2">PDF</shortName>
        <ecNumber evidence="2">3.5.1.88</ecNumber>
    </recommendedName>
    <alternativeName>
        <fullName evidence="2">Polypeptide deformylase</fullName>
    </alternativeName>
</protein>
<dbReference type="GO" id="GO:0006412">
    <property type="term" value="P:translation"/>
    <property type="evidence" value="ECO:0007669"/>
    <property type="project" value="UniProtKB-UniRule"/>
</dbReference>
<comment type="cofactor">
    <cofactor evidence="2">
        <name>Fe(2+)</name>
        <dbReference type="ChEBI" id="CHEBI:29033"/>
    </cofactor>
    <text evidence="2">Binds 1 Fe(2+) ion.</text>
</comment>
<keyword evidence="2" id="KW-0408">Iron</keyword>
<keyword evidence="2 3" id="KW-0378">Hydrolase</keyword>
<gene>
    <name evidence="2 3" type="primary">def</name>
    <name evidence="3" type="ORF">Q3982_05695</name>
</gene>
<feature type="active site" evidence="2">
    <location>
        <position position="138"/>
    </location>
</feature>
<accession>A0AA43RHY7</accession>
<keyword evidence="2" id="KW-0479">Metal-binding</keyword>
<dbReference type="GO" id="GO:0046872">
    <property type="term" value="F:metal ion binding"/>
    <property type="evidence" value="ECO:0007669"/>
    <property type="project" value="UniProtKB-KW"/>
</dbReference>
<dbReference type="Proteomes" id="UP001168575">
    <property type="component" value="Unassembled WGS sequence"/>
</dbReference>
<comment type="function">
    <text evidence="2">Removes the formyl group from the N-terminal Met of newly synthesized proteins. Requires at least a dipeptide for an efficient rate of reaction. N-terminal L-methionine is a prerequisite for activity but the enzyme has broad specificity at other positions.</text>
</comment>
<dbReference type="GO" id="GO:0042586">
    <property type="term" value="F:peptide deformylase activity"/>
    <property type="evidence" value="ECO:0007669"/>
    <property type="project" value="UniProtKB-UniRule"/>
</dbReference>
<evidence type="ECO:0000313" key="4">
    <source>
        <dbReference type="Proteomes" id="UP001168575"/>
    </source>
</evidence>
<comment type="catalytic activity">
    <reaction evidence="2">
        <text>N-terminal N-formyl-L-methionyl-[peptide] + H2O = N-terminal L-methionyl-[peptide] + formate</text>
        <dbReference type="Rhea" id="RHEA:24420"/>
        <dbReference type="Rhea" id="RHEA-COMP:10639"/>
        <dbReference type="Rhea" id="RHEA-COMP:10640"/>
        <dbReference type="ChEBI" id="CHEBI:15377"/>
        <dbReference type="ChEBI" id="CHEBI:15740"/>
        <dbReference type="ChEBI" id="CHEBI:49298"/>
        <dbReference type="ChEBI" id="CHEBI:64731"/>
        <dbReference type="EC" id="3.5.1.88"/>
    </reaction>
</comment>
<dbReference type="PRINTS" id="PR01576">
    <property type="entry name" value="PDEFORMYLASE"/>
</dbReference>
<dbReference type="HAMAP" id="MF_00163">
    <property type="entry name" value="Pep_deformylase"/>
    <property type="match status" value="1"/>
</dbReference>
<dbReference type="PANTHER" id="PTHR10458">
    <property type="entry name" value="PEPTIDE DEFORMYLASE"/>
    <property type="match status" value="1"/>
</dbReference>
<dbReference type="PANTHER" id="PTHR10458:SF22">
    <property type="entry name" value="PEPTIDE DEFORMYLASE"/>
    <property type="match status" value="1"/>
</dbReference>
<evidence type="ECO:0000256" key="1">
    <source>
        <dbReference type="ARBA" id="ARBA00010759"/>
    </source>
</evidence>
<dbReference type="InterPro" id="IPR036821">
    <property type="entry name" value="Peptide_deformylase_sf"/>
</dbReference>
<comment type="similarity">
    <text evidence="1 2">Belongs to the polypeptide deformylase family.</text>
</comment>
<comment type="caution">
    <text evidence="3">The sequence shown here is derived from an EMBL/GenBank/DDBJ whole genome shotgun (WGS) entry which is preliminary data.</text>
</comment>
<dbReference type="NCBIfam" id="TIGR00079">
    <property type="entry name" value="pept_deformyl"/>
    <property type="match status" value="1"/>
</dbReference>
<sequence>MAEIVLYPDKRLLTVCKECEVGDRSLVRLSKEMAIQMYDNYGVGIAAPQIGDDRRIIVVDCDYDPEDKSTRDPLVLVNPEILETKGEPVEGGEGCLSCPGIQVPISRPPWVKVRFYDLEGAQWEIEADELLGRCLQHEIDHLNGKTLFESCSGTNRLIALADYEAAKAAGAKPGDTSIN</sequence>
<feature type="binding site" evidence="2">
    <location>
        <position position="95"/>
    </location>
    <ligand>
        <name>Fe cation</name>
        <dbReference type="ChEBI" id="CHEBI:24875"/>
    </ligand>
</feature>
<organism evidence="3 4">
    <name type="scientific">Phoenicibacter congonensis</name>
    <dbReference type="NCBI Taxonomy" id="1944646"/>
    <lineage>
        <taxon>Bacteria</taxon>
        <taxon>Bacillati</taxon>
        <taxon>Actinomycetota</taxon>
        <taxon>Coriobacteriia</taxon>
        <taxon>Eggerthellales</taxon>
        <taxon>Eggerthellaceae</taxon>
        <taxon>Phoenicibacter</taxon>
    </lineage>
</organism>
<dbReference type="Pfam" id="PF01327">
    <property type="entry name" value="Pep_deformylase"/>
    <property type="match status" value="1"/>
</dbReference>
<keyword evidence="2" id="KW-0648">Protein biosynthesis</keyword>
<dbReference type="NCBIfam" id="NF001159">
    <property type="entry name" value="PRK00150.1-3"/>
    <property type="match status" value="1"/>
</dbReference>
<dbReference type="AlphaFoldDB" id="A0AA43RHY7"/>
<dbReference type="CDD" id="cd00487">
    <property type="entry name" value="Pep_deformylase"/>
    <property type="match status" value="1"/>
</dbReference>
<dbReference type="PIRSF" id="PIRSF004749">
    <property type="entry name" value="Pep_def"/>
    <property type="match status" value="1"/>
</dbReference>
<dbReference type="EMBL" id="JAUMVS010000103">
    <property type="protein sequence ID" value="MDO4842152.1"/>
    <property type="molecule type" value="Genomic_DNA"/>
</dbReference>
<name>A0AA43RHY7_9ACTN</name>
<reference evidence="3" key="1">
    <citation type="submission" date="2023-07" db="EMBL/GenBank/DDBJ databases">
        <title>Between Cages and Wild: Unraveling the Impact of Captivity on Animal Microbiomes and Antimicrobial Resistance.</title>
        <authorList>
            <person name="Schmartz G.P."/>
            <person name="Rehner J."/>
            <person name="Schuff M.J."/>
            <person name="Becker S.L."/>
            <person name="Kravczyk M."/>
            <person name="Gurevich A."/>
            <person name="Francke R."/>
            <person name="Mueller R."/>
            <person name="Keller V."/>
            <person name="Keller A."/>
        </authorList>
    </citation>
    <scope>NUCLEOTIDE SEQUENCE</scope>
    <source>
        <strain evidence="3">S12M_St_49</strain>
    </source>
</reference>
<dbReference type="EC" id="3.5.1.88" evidence="2"/>
<dbReference type="SUPFAM" id="SSF56420">
    <property type="entry name" value="Peptide deformylase"/>
    <property type="match status" value="1"/>
</dbReference>
<evidence type="ECO:0000256" key="2">
    <source>
        <dbReference type="HAMAP-Rule" id="MF_00163"/>
    </source>
</evidence>